<dbReference type="PATRIC" id="fig|49338.4.peg.5080"/>
<dbReference type="PROSITE" id="PS01094">
    <property type="entry name" value="UPF0076"/>
    <property type="match status" value="1"/>
</dbReference>
<dbReference type="InterPro" id="IPR006056">
    <property type="entry name" value="RidA"/>
</dbReference>
<protein>
    <submittedName>
        <fullName evidence="2">Enamine/imine deaminase</fullName>
    </submittedName>
    <submittedName>
        <fullName evidence="3">Reactive intermediate/imine deaminase</fullName>
    </submittedName>
</protein>
<accession>A0A098B8C4</accession>
<evidence type="ECO:0000313" key="4">
    <source>
        <dbReference type="Proteomes" id="UP000054623"/>
    </source>
</evidence>
<dbReference type="CDD" id="cd00448">
    <property type="entry name" value="YjgF_YER057c_UK114_family"/>
    <property type="match status" value="1"/>
</dbReference>
<dbReference type="FunFam" id="3.30.1330.40:FF:000001">
    <property type="entry name" value="L-PSP family endoribonuclease"/>
    <property type="match status" value="1"/>
</dbReference>
<dbReference type="EMBL" id="LK996017">
    <property type="protein sequence ID" value="CDX04610.1"/>
    <property type="molecule type" value="Genomic_DNA"/>
</dbReference>
<dbReference type="InterPro" id="IPR019897">
    <property type="entry name" value="RidA_CS"/>
</dbReference>
<dbReference type="Gene3D" id="3.30.1330.40">
    <property type="entry name" value="RutC-like"/>
    <property type="match status" value="1"/>
</dbReference>
<reference evidence="2" key="1">
    <citation type="submission" date="2014-07" db="EMBL/GenBank/DDBJ databases">
        <authorList>
            <person name="Hornung V.Bastian."/>
        </authorList>
    </citation>
    <scope>NUCLEOTIDE SEQUENCE</scope>
    <source>
        <strain evidence="2">PCE-S</strain>
    </source>
</reference>
<proteinExistence type="inferred from homology"/>
<dbReference type="InterPro" id="IPR035959">
    <property type="entry name" value="RutC-like_sf"/>
</dbReference>
<dbReference type="PANTHER" id="PTHR11803">
    <property type="entry name" value="2-IMINOBUTANOATE/2-IMINOPROPANOATE DEAMINASE RIDA"/>
    <property type="match status" value="1"/>
</dbReference>
<dbReference type="OrthoDB" id="9803101at2"/>
<dbReference type="PANTHER" id="PTHR11803:SF39">
    <property type="entry name" value="2-IMINOBUTANOATE_2-IMINOPROPANOATE DEAMINASE"/>
    <property type="match status" value="1"/>
</dbReference>
<dbReference type="AlphaFoldDB" id="A0A098B8C4"/>
<dbReference type="Pfam" id="PF01042">
    <property type="entry name" value="Ribonuc_L-PSP"/>
    <property type="match status" value="1"/>
</dbReference>
<dbReference type="SUPFAM" id="SSF55298">
    <property type="entry name" value="YjgF-like"/>
    <property type="match status" value="1"/>
</dbReference>
<evidence type="ECO:0000313" key="3">
    <source>
        <dbReference type="EMBL" id="KTE92744.1"/>
    </source>
</evidence>
<evidence type="ECO:0000313" key="2">
    <source>
        <dbReference type="EMBL" id="CDX04610.1"/>
    </source>
</evidence>
<comment type="similarity">
    <text evidence="1">Belongs to the RutC family.</text>
</comment>
<dbReference type="Proteomes" id="UP000054623">
    <property type="component" value="Unassembled WGS sequence"/>
</dbReference>
<gene>
    <name evidence="3" type="ORF">AT727_17600</name>
    <name evidence="2" type="ORF">DPCES_4724</name>
</gene>
<dbReference type="GO" id="GO:0019239">
    <property type="term" value="F:deaminase activity"/>
    <property type="evidence" value="ECO:0007669"/>
    <property type="project" value="TreeGrafter"/>
</dbReference>
<reference evidence="3 4" key="2">
    <citation type="submission" date="2015-12" db="EMBL/GenBank/DDBJ databases">
        <title>Draft Genome Sequence of Desulfitobacterium hafniense Strain DH, a Sulfate-reducing Bacterium Isolated from Paddy Soils.</title>
        <authorList>
            <person name="Bao P."/>
            <person name="Zhang X."/>
            <person name="Li G."/>
        </authorList>
    </citation>
    <scope>NUCLEOTIDE SEQUENCE [LARGE SCALE GENOMIC DNA]</scope>
    <source>
        <strain evidence="3 4">DH</strain>
    </source>
</reference>
<dbReference type="InterPro" id="IPR006175">
    <property type="entry name" value="YjgF/YER057c/UK114"/>
</dbReference>
<organism evidence="2">
    <name type="scientific">Desulfitobacterium hafniense</name>
    <name type="common">Desulfitobacterium frappieri</name>
    <dbReference type="NCBI Taxonomy" id="49338"/>
    <lineage>
        <taxon>Bacteria</taxon>
        <taxon>Bacillati</taxon>
        <taxon>Bacillota</taxon>
        <taxon>Clostridia</taxon>
        <taxon>Eubacteriales</taxon>
        <taxon>Desulfitobacteriaceae</taxon>
        <taxon>Desulfitobacterium</taxon>
    </lineage>
</organism>
<dbReference type="RefSeq" id="WP_005808777.1">
    <property type="nucleotide sequence ID" value="NZ_CABKQQ010000013.1"/>
</dbReference>
<dbReference type="GO" id="GO:0005829">
    <property type="term" value="C:cytosol"/>
    <property type="evidence" value="ECO:0007669"/>
    <property type="project" value="TreeGrafter"/>
</dbReference>
<dbReference type="NCBIfam" id="TIGR00004">
    <property type="entry name" value="Rid family detoxifying hydrolase"/>
    <property type="match status" value="1"/>
</dbReference>
<evidence type="ECO:0000256" key="1">
    <source>
        <dbReference type="ARBA" id="ARBA00010552"/>
    </source>
</evidence>
<dbReference type="EMBL" id="LOCK01000011">
    <property type="protein sequence ID" value="KTE92744.1"/>
    <property type="molecule type" value="Genomic_DNA"/>
</dbReference>
<sequence length="126" mass="13722">MKEIFTSKAAAAAGPYSQAIEALGFIFTSGQLPINPVSGEIDQNDIVWQANQVFSNVKAILEEAGAGFENVVKSTIFLKDMNDFATVNKLYGELFAKPFPARSCFQVGKLPKDAMIEMEVIALKTK</sequence>
<name>A0A098B8C4_DESHA</name>